<dbReference type="GO" id="GO:0032259">
    <property type="term" value="P:methylation"/>
    <property type="evidence" value="ECO:0007669"/>
    <property type="project" value="UniProtKB-KW"/>
</dbReference>
<dbReference type="SUPFAM" id="SSF82199">
    <property type="entry name" value="SET domain"/>
    <property type="match status" value="1"/>
</dbReference>
<comment type="caution">
    <text evidence="5">The sequence shown here is derived from an EMBL/GenBank/DDBJ whole genome shotgun (WGS) entry which is preliminary data.</text>
</comment>
<evidence type="ECO:0000313" key="6">
    <source>
        <dbReference type="Proteomes" id="UP001206595"/>
    </source>
</evidence>
<protein>
    <recommendedName>
        <fullName evidence="4">SET domain-containing protein</fullName>
    </recommendedName>
</protein>
<keyword evidence="6" id="KW-1185">Reference proteome</keyword>
<evidence type="ECO:0000313" key="5">
    <source>
        <dbReference type="EMBL" id="KAI8580174.1"/>
    </source>
</evidence>
<dbReference type="Pfam" id="PF09273">
    <property type="entry name" value="Rubis-subs-bind"/>
    <property type="match status" value="1"/>
</dbReference>
<dbReference type="RefSeq" id="XP_051445178.1">
    <property type="nucleotide sequence ID" value="XM_051588608.1"/>
</dbReference>
<dbReference type="InterPro" id="IPR015353">
    <property type="entry name" value="Rubisco_LSMT_subst-bd"/>
</dbReference>
<name>A0AAD5EBG3_UMBRA</name>
<keyword evidence="1" id="KW-0489">Methyltransferase</keyword>
<keyword evidence="2" id="KW-0808">Transferase</keyword>
<evidence type="ECO:0000259" key="4">
    <source>
        <dbReference type="PROSITE" id="PS50280"/>
    </source>
</evidence>
<dbReference type="Proteomes" id="UP001206595">
    <property type="component" value="Unassembled WGS sequence"/>
</dbReference>
<dbReference type="InterPro" id="IPR044432">
    <property type="entry name" value="Set10/Efm1_SET"/>
</dbReference>
<dbReference type="InterPro" id="IPR001214">
    <property type="entry name" value="SET_dom"/>
</dbReference>
<dbReference type="Gene3D" id="3.90.1410.10">
    <property type="entry name" value="set domain protein methyltransferase, domain 1"/>
    <property type="match status" value="1"/>
</dbReference>
<dbReference type="InterPro" id="IPR046341">
    <property type="entry name" value="SET_dom_sf"/>
</dbReference>
<evidence type="ECO:0000256" key="2">
    <source>
        <dbReference type="ARBA" id="ARBA00022679"/>
    </source>
</evidence>
<dbReference type="EMBL" id="MU620914">
    <property type="protein sequence ID" value="KAI8580174.1"/>
    <property type="molecule type" value="Genomic_DNA"/>
</dbReference>
<dbReference type="InterPro" id="IPR050600">
    <property type="entry name" value="SETD3_SETD6_MTase"/>
</dbReference>
<dbReference type="Gene3D" id="3.90.1420.10">
    <property type="entry name" value="Rubisco LSMT, substrate-binding domain"/>
    <property type="match status" value="1"/>
</dbReference>
<organism evidence="5 6">
    <name type="scientific">Umbelopsis ramanniana AG</name>
    <dbReference type="NCBI Taxonomy" id="1314678"/>
    <lineage>
        <taxon>Eukaryota</taxon>
        <taxon>Fungi</taxon>
        <taxon>Fungi incertae sedis</taxon>
        <taxon>Mucoromycota</taxon>
        <taxon>Mucoromycotina</taxon>
        <taxon>Umbelopsidomycetes</taxon>
        <taxon>Umbelopsidales</taxon>
        <taxon>Umbelopsidaceae</taxon>
        <taxon>Umbelopsis</taxon>
    </lineage>
</organism>
<proteinExistence type="predicted"/>
<accession>A0AAD5EBG3</accession>
<dbReference type="PANTHER" id="PTHR13271:SF147">
    <property type="entry name" value="PROTEIN-LYSINE N-METHYLTRANSFERASE EFM1-RELATED"/>
    <property type="match status" value="1"/>
</dbReference>
<evidence type="ECO:0000256" key="1">
    <source>
        <dbReference type="ARBA" id="ARBA00022603"/>
    </source>
</evidence>
<dbReference type="PANTHER" id="PTHR13271">
    <property type="entry name" value="UNCHARACTERIZED PUTATIVE METHYLTRANSFERASE"/>
    <property type="match status" value="1"/>
</dbReference>
<feature type="domain" description="SET" evidence="4">
    <location>
        <begin position="35"/>
        <end position="245"/>
    </location>
</feature>
<evidence type="ECO:0000256" key="3">
    <source>
        <dbReference type="ARBA" id="ARBA00022691"/>
    </source>
</evidence>
<dbReference type="CDD" id="cd19180">
    <property type="entry name" value="SET_SpSET10-like"/>
    <property type="match status" value="1"/>
</dbReference>
<dbReference type="InterPro" id="IPR036464">
    <property type="entry name" value="Rubisco_LSMT_subst-bd_sf"/>
</dbReference>
<reference evidence="5" key="1">
    <citation type="submission" date="2021-06" db="EMBL/GenBank/DDBJ databases">
        <authorList>
            <consortium name="DOE Joint Genome Institute"/>
            <person name="Mondo S.J."/>
            <person name="Amses K.R."/>
            <person name="Simmons D.R."/>
            <person name="Longcore J.E."/>
            <person name="Seto K."/>
            <person name="Alves G.H."/>
            <person name="Bonds A.E."/>
            <person name="Quandt C.A."/>
            <person name="Davis W.J."/>
            <person name="Chang Y."/>
            <person name="Letcher P.M."/>
            <person name="Powell M.J."/>
            <person name="Kuo A."/>
            <person name="Labutti K."/>
            <person name="Pangilinan J."/>
            <person name="Andreopoulos W."/>
            <person name="Tritt A."/>
            <person name="Riley R."/>
            <person name="Hundley H."/>
            <person name="Johnson J."/>
            <person name="Lipzen A."/>
            <person name="Barry K."/>
            <person name="Berbee M.L."/>
            <person name="Buchler N.E."/>
            <person name="Grigoriev I.V."/>
            <person name="Spatafora J.W."/>
            <person name="Stajich J.E."/>
            <person name="James T.Y."/>
        </authorList>
    </citation>
    <scope>NUCLEOTIDE SEQUENCE</scope>
    <source>
        <strain evidence="5">AG</strain>
    </source>
</reference>
<dbReference type="GO" id="GO:0016279">
    <property type="term" value="F:protein-lysine N-methyltransferase activity"/>
    <property type="evidence" value="ECO:0007669"/>
    <property type="project" value="InterPro"/>
</dbReference>
<dbReference type="SUPFAM" id="SSF81822">
    <property type="entry name" value="RuBisCo LSMT C-terminal, substrate-binding domain"/>
    <property type="match status" value="1"/>
</dbReference>
<gene>
    <name evidence="5" type="ORF">K450DRAFT_238505</name>
</gene>
<reference evidence="5" key="2">
    <citation type="journal article" date="2022" name="Proc. Natl. Acad. Sci. U.S.A.">
        <title>Diploid-dominant life cycles characterize the early evolution of Fungi.</title>
        <authorList>
            <person name="Amses K.R."/>
            <person name="Simmons D.R."/>
            <person name="Longcore J.E."/>
            <person name="Mondo S.J."/>
            <person name="Seto K."/>
            <person name="Jeronimo G.H."/>
            <person name="Bonds A.E."/>
            <person name="Quandt C.A."/>
            <person name="Davis W.J."/>
            <person name="Chang Y."/>
            <person name="Federici B.A."/>
            <person name="Kuo A."/>
            <person name="LaButti K."/>
            <person name="Pangilinan J."/>
            <person name="Andreopoulos W."/>
            <person name="Tritt A."/>
            <person name="Riley R."/>
            <person name="Hundley H."/>
            <person name="Johnson J."/>
            <person name="Lipzen A."/>
            <person name="Barry K."/>
            <person name="Lang B.F."/>
            <person name="Cuomo C.A."/>
            <person name="Buchler N.E."/>
            <person name="Grigoriev I.V."/>
            <person name="Spatafora J.W."/>
            <person name="Stajich J.E."/>
            <person name="James T.Y."/>
        </authorList>
    </citation>
    <scope>NUCLEOTIDE SEQUENCE</scope>
    <source>
        <strain evidence="5">AG</strain>
    </source>
</reference>
<dbReference type="GeneID" id="75913953"/>
<dbReference type="AlphaFoldDB" id="A0AAD5EBG3"/>
<keyword evidence="3" id="KW-0949">S-adenosyl-L-methionine</keyword>
<sequence>MSMADPQLPIANRDVTQQHLNEFLAWLKENGAILEGLSFGADKSGMNGVILTKDFENDQTYATIPFKLMITEPLVRQRYPQLNGLSSRAVMSLFLSNEWQKGAESFWMPYLSAIPNRIMTSMMFDEQDLQILQGTNLQLGTISRRNFLYSEYEKIVEILPEPERKGFTWEVCLWGYTAISSRAFPYRLIDGKAEGEMMVPLADSFNHDPNVKVTWSGKGTPESGALDLITREPLKSGNQLFTTYGPKSNEELLLGYGFCIKDNPYDYVVLKPNFSQDPDADIKQQILQDCNLLSQTDKDRELVYFVTKDNIPEDLLAVFRVLVMNSTETENYMSADRRELLDFVGYRNEFAMLNTLATLLNYKMQSLLGTEPNLPEPQPWQQDALEYRAGQVRVTTAAKASVAHTQKQLMVRMQSNFRRGQIAKIWPFLGILNPDDSEILSKSYKDQVETAEKLENNVLLTVEEAFRLDEDFATALQEGYPRESIDPSDEEAPDFEGIYMMLVLIRERSKAQSKWRRFLNQIPSEIAEDDQQDEYILNIHTSIIQQTLMPSYPAIFDPSVFTYQALLWADLVCQVHSVHTENDTVTIVPM</sequence>
<dbReference type="PROSITE" id="PS50280">
    <property type="entry name" value="SET"/>
    <property type="match status" value="1"/>
</dbReference>
<dbReference type="GO" id="GO:0005634">
    <property type="term" value="C:nucleus"/>
    <property type="evidence" value="ECO:0007669"/>
    <property type="project" value="TreeGrafter"/>
</dbReference>